<evidence type="ECO:0000256" key="1">
    <source>
        <dbReference type="ARBA" id="ARBA00023015"/>
    </source>
</evidence>
<dbReference type="PANTHER" id="PTHR30146">
    <property type="entry name" value="LACI-RELATED TRANSCRIPTIONAL REPRESSOR"/>
    <property type="match status" value="1"/>
</dbReference>
<dbReference type="GO" id="GO:0003700">
    <property type="term" value="F:DNA-binding transcription factor activity"/>
    <property type="evidence" value="ECO:0007669"/>
    <property type="project" value="TreeGrafter"/>
</dbReference>
<dbReference type="PANTHER" id="PTHR30146:SF109">
    <property type="entry name" value="HTH-TYPE TRANSCRIPTIONAL REGULATOR GALS"/>
    <property type="match status" value="1"/>
</dbReference>
<dbReference type="EMBL" id="BAUT01000062">
    <property type="protein sequence ID" value="GAE27738.1"/>
    <property type="molecule type" value="Genomic_DNA"/>
</dbReference>
<dbReference type="PRINTS" id="PR00036">
    <property type="entry name" value="HTHLACI"/>
</dbReference>
<dbReference type="InterPro" id="IPR046335">
    <property type="entry name" value="LacI/GalR-like_sensor"/>
</dbReference>
<evidence type="ECO:0000259" key="4">
    <source>
        <dbReference type="PROSITE" id="PS50932"/>
    </source>
</evidence>
<dbReference type="Pfam" id="PF13377">
    <property type="entry name" value="Peripla_BP_3"/>
    <property type="match status" value="1"/>
</dbReference>
<dbReference type="PROSITE" id="PS00356">
    <property type="entry name" value="HTH_LACI_1"/>
    <property type="match status" value="1"/>
</dbReference>
<dbReference type="Proteomes" id="UP000018890">
    <property type="component" value="Unassembled WGS sequence"/>
</dbReference>
<dbReference type="RefSeq" id="WP_034749398.1">
    <property type="nucleotide sequence ID" value="NZ_BAUT01000062.1"/>
</dbReference>
<dbReference type="Gene3D" id="1.10.260.40">
    <property type="entry name" value="lambda repressor-like DNA-binding domains"/>
    <property type="match status" value="1"/>
</dbReference>
<reference evidence="5" key="1">
    <citation type="journal article" date="2014" name="Genome Announc.">
        <title>Draft Genome Sequences of Three Alkaliphilic Bacillus Strains, Bacillus wakoensis JCM 9140T, Bacillus akibai JCM 9157T, and Bacillus hemicellulosilyticus JCM 9152T.</title>
        <authorList>
            <person name="Yuki M."/>
            <person name="Oshima K."/>
            <person name="Suda W."/>
            <person name="Oshida Y."/>
            <person name="Kitamura K."/>
            <person name="Iida T."/>
            <person name="Hattori M."/>
            <person name="Ohkuma M."/>
        </authorList>
    </citation>
    <scope>NUCLEOTIDE SEQUENCE [LARGE SCALE GENOMIC DNA]</scope>
    <source>
        <strain evidence="5">JCM 9140</strain>
    </source>
</reference>
<dbReference type="SUPFAM" id="SSF47413">
    <property type="entry name" value="lambda repressor-like DNA-binding domains"/>
    <property type="match status" value="1"/>
</dbReference>
<keyword evidence="1" id="KW-0805">Transcription regulation</keyword>
<dbReference type="GO" id="GO:0000976">
    <property type="term" value="F:transcription cis-regulatory region binding"/>
    <property type="evidence" value="ECO:0007669"/>
    <property type="project" value="TreeGrafter"/>
</dbReference>
<dbReference type="CDD" id="cd01392">
    <property type="entry name" value="HTH_LacI"/>
    <property type="match status" value="1"/>
</dbReference>
<dbReference type="Gene3D" id="3.40.50.2300">
    <property type="match status" value="2"/>
</dbReference>
<evidence type="ECO:0000256" key="3">
    <source>
        <dbReference type="ARBA" id="ARBA00023163"/>
    </source>
</evidence>
<dbReference type="STRING" id="1236970.JCM9140_3895"/>
<evidence type="ECO:0000313" key="6">
    <source>
        <dbReference type="Proteomes" id="UP000018890"/>
    </source>
</evidence>
<feature type="domain" description="HTH lacI-type" evidence="4">
    <location>
        <begin position="2"/>
        <end position="57"/>
    </location>
</feature>
<evidence type="ECO:0000256" key="2">
    <source>
        <dbReference type="ARBA" id="ARBA00023125"/>
    </source>
</evidence>
<name>W4Q7Q5_9BACI</name>
<dbReference type="PROSITE" id="PS50932">
    <property type="entry name" value="HTH_LACI_2"/>
    <property type="match status" value="1"/>
</dbReference>
<dbReference type="Pfam" id="PF00356">
    <property type="entry name" value="LacI"/>
    <property type="match status" value="1"/>
</dbReference>
<dbReference type="InterPro" id="IPR010982">
    <property type="entry name" value="Lambda_DNA-bd_dom_sf"/>
</dbReference>
<dbReference type="InterPro" id="IPR028082">
    <property type="entry name" value="Peripla_BP_I"/>
</dbReference>
<dbReference type="OrthoDB" id="1639518at2"/>
<accession>W4Q7Q5</accession>
<dbReference type="AlphaFoldDB" id="W4Q7Q5"/>
<organism evidence="5 6">
    <name type="scientific">Halalkalibacter wakoensis JCM 9140</name>
    <dbReference type="NCBI Taxonomy" id="1236970"/>
    <lineage>
        <taxon>Bacteria</taxon>
        <taxon>Bacillati</taxon>
        <taxon>Bacillota</taxon>
        <taxon>Bacilli</taxon>
        <taxon>Bacillales</taxon>
        <taxon>Bacillaceae</taxon>
        <taxon>Halalkalibacter</taxon>
    </lineage>
</organism>
<keyword evidence="6" id="KW-1185">Reference proteome</keyword>
<proteinExistence type="predicted"/>
<evidence type="ECO:0000313" key="5">
    <source>
        <dbReference type="EMBL" id="GAE27738.1"/>
    </source>
</evidence>
<gene>
    <name evidence="5" type="ORF">JCM9140_3895</name>
</gene>
<dbReference type="CDD" id="cd19977">
    <property type="entry name" value="PBP1_EndR-like"/>
    <property type="match status" value="1"/>
</dbReference>
<keyword evidence="3" id="KW-0804">Transcription</keyword>
<keyword evidence="2" id="KW-0238">DNA-binding</keyword>
<sequence>MVTINDVAKKAGVSKSSVSRVLNGNFEHMSEEMKNKILRAVKDLNYTPNSVAQSLKKKSTKTIGIILSDISNPFWSGVLKGVQSECMRNGYGLMVSSSFEDPSVEEENILTLRNKQVDGLIVNTTGRNTDLFNELVKEKYPFVFFDRFSNDLQTDTVIVNNILGAKKTIQYLIDQGHDRIAILLYPTENKSPRIDRLEGYKQALLENNFPIDESLIKICDETNGSGIEATKEVLKLSQRATAIFSTNTLLNLEVLMGAKKLGFKVPEDVSVFGYDDYPWVPLLDPPLNTVAQPAYEMGKKATALLIKKMKSGKVQKSKIIQLEPELMIRSSCMAPKKVD</sequence>
<dbReference type="InterPro" id="IPR000843">
    <property type="entry name" value="HTH_LacI"/>
</dbReference>
<comment type="caution">
    <text evidence="5">The sequence shown here is derived from an EMBL/GenBank/DDBJ whole genome shotgun (WGS) entry which is preliminary data.</text>
</comment>
<dbReference type="SUPFAM" id="SSF53822">
    <property type="entry name" value="Periplasmic binding protein-like I"/>
    <property type="match status" value="1"/>
</dbReference>
<dbReference type="SMART" id="SM00354">
    <property type="entry name" value="HTH_LACI"/>
    <property type="match status" value="1"/>
</dbReference>
<protein>
    <submittedName>
        <fullName evidence="5">Transcriptional regulator</fullName>
    </submittedName>
</protein>